<gene>
    <name evidence="2" type="ORF">LEP1GSC059_4231</name>
</gene>
<dbReference type="Proteomes" id="UP000015442">
    <property type="component" value="Unassembled WGS sequence"/>
</dbReference>
<dbReference type="EMBL" id="AKWY02000033">
    <property type="protein sequence ID" value="EQA70240.1"/>
    <property type="molecule type" value="Genomic_DNA"/>
</dbReference>
<organism evidence="2 3">
    <name type="scientific">Leptospira noguchii serovar Panama str. CZ214</name>
    <dbReference type="NCBI Taxonomy" id="1001595"/>
    <lineage>
        <taxon>Bacteria</taxon>
        <taxon>Pseudomonadati</taxon>
        <taxon>Spirochaetota</taxon>
        <taxon>Spirochaetia</taxon>
        <taxon>Leptospirales</taxon>
        <taxon>Leptospiraceae</taxon>
        <taxon>Leptospira</taxon>
    </lineage>
</organism>
<feature type="domain" description="Immunity MXAN-0049 protein" evidence="1">
    <location>
        <begin position="74"/>
        <end position="196"/>
    </location>
</feature>
<accession>T0FL20</accession>
<evidence type="ECO:0000259" key="1">
    <source>
        <dbReference type="Pfam" id="PF07791"/>
    </source>
</evidence>
<evidence type="ECO:0000313" key="3">
    <source>
        <dbReference type="Proteomes" id="UP000015442"/>
    </source>
</evidence>
<evidence type="ECO:0000313" key="2">
    <source>
        <dbReference type="EMBL" id="EQA70240.1"/>
    </source>
</evidence>
<dbReference type="AlphaFoldDB" id="T0FL20"/>
<dbReference type="Pfam" id="PF07791">
    <property type="entry name" value="Imm11"/>
    <property type="match status" value="1"/>
</dbReference>
<reference evidence="2 3" key="1">
    <citation type="submission" date="2013-05" db="EMBL/GenBank/DDBJ databases">
        <authorList>
            <person name="Harkins D.M."/>
            <person name="Durkin A.S."/>
            <person name="Brinkac L.M."/>
            <person name="Haft D.H."/>
            <person name="Selengut J.D."/>
            <person name="Sanka R."/>
            <person name="DePew J."/>
            <person name="Purushe J."/>
            <person name="Hartskeerl R.A."/>
            <person name="Ahmed A."/>
            <person name="van der Linden H."/>
            <person name="Goris M.G.A."/>
            <person name="Vinetz J.M."/>
            <person name="Sutton G.G."/>
            <person name="Nierman W.C."/>
            <person name="Fouts D.E."/>
        </authorList>
    </citation>
    <scope>NUCLEOTIDE SEQUENCE [LARGE SCALE GENOMIC DNA]</scope>
    <source>
        <strain evidence="2 3">CZ214</strain>
    </source>
</reference>
<proteinExistence type="predicted"/>
<dbReference type="InterPro" id="IPR012433">
    <property type="entry name" value="Imm11"/>
</dbReference>
<sequence length="209" mass="24855">MENYIQNQLSINYLIWERENNDRHPLLDKNDTFEKAQLFAYLYSDNHERREKAFSANLSLKLRIGKPKPKKYLMVDHHSLPQPVVSKRIKDLLELLLPNKIHWVPAEIDTDKEVYHYFIMIPPEINCLDYKKSKLHLQSDGQIFEVQEMVLDPEKLKTYSYEDRGIFRFTAGITYYLIEEQIVSAIQLLNPLGVRFIPLADWNFKTAFH</sequence>
<comment type="caution">
    <text evidence="2">The sequence shown here is derived from an EMBL/GenBank/DDBJ whole genome shotgun (WGS) entry which is preliminary data.</text>
</comment>
<protein>
    <recommendedName>
        <fullName evidence="1">Immunity MXAN-0049 protein domain-containing protein</fullName>
    </recommendedName>
</protein>
<name>T0FL20_9LEPT</name>